<sequence>MNLLKAKIVPVTRVCVDLLFSSDLTSVVLYFLWRAGRLTKHCRRNPTRCSIRTCLRCNACGEDSSVSTSRYRQEEVAVRKSKKYDINTRVVLGMLDCGLGYTQVNTLLSIMDLPTIDKKNLGFEEEVGDTLKKYAQETCNDACKVEKAIEDQKDQKDFQNIAVSYDMGWQKRGRAHNSLTGTT</sequence>
<evidence type="ECO:0000259" key="1">
    <source>
        <dbReference type="Pfam" id="PF20700"/>
    </source>
</evidence>
<dbReference type="OrthoDB" id="7698403at2759"/>
<dbReference type="Proteomes" id="UP000507470">
    <property type="component" value="Unassembled WGS sequence"/>
</dbReference>
<evidence type="ECO:0000313" key="2">
    <source>
        <dbReference type="EMBL" id="CAC5383515.1"/>
    </source>
</evidence>
<keyword evidence="3" id="KW-1185">Reference proteome</keyword>
<reference evidence="2 3" key="1">
    <citation type="submission" date="2020-06" db="EMBL/GenBank/DDBJ databases">
        <authorList>
            <person name="Li R."/>
            <person name="Bekaert M."/>
        </authorList>
    </citation>
    <scope>NUCLEOTIDE SEQUENCE [LARGE SCALE GENOMIC DNA]</scope>
    <source>
        <strain evidence="3">wild</strain>
    </source>
</reference>
<evidence type="ECO:0000313" key="3">
    <source>
        <dbReference type="Proteomes" id="UP000507470"/>
    </source>
</evidence>
<dbReference type="EMBL" id="CACVKT020003400">
    <property type="protein sequence ID" value="CAC5383515.1"/>
    <property type="molecule type" value="Genomic_DNA"/>
</dbReference>
<gene>
    <name evidence="2" type="ORF">MCOR_19254</name>
</gene>
<organism evidence="2 3">
    <name type="scientific">Mytilus coruscus</name>
    <name type="common">Sea mussel</name>
    <dbReference type="NCBI Taxonomy" id="42192"/>
    <lineage>
        <taxon>Eukaryota</taxon>
        <taxon>Metazoa</taxon>
        <taxon>Spiralia</taxon>
        <taxon>Lophotrochozoa</taxon>
        <taxon>Mollusca</taxon>
        <taxon>Bivalvia</taxon>
        <taxon>Autobranchia</taxon>
        <taxon>Pteriomorphia</taxon>
        <taxon>Mytilida</taxon>
        <taxon>Mytiloidea</taxon>
        <taxon>Mytilidae</taxon>
        <taxon>Mytilinae</taxon>
        <taxon>Mytilus</taxon>
    </lineage>
</organism>
<name>A0A6J8BHX2_MYTCO</name>
<protein>
    <recommendedName>
        <fullName evidence="1">Mutator-like transposase domain-containing protein</fullName>
    </recommendedName>
</protein>
<dbReference type="Pfam" id="PF20700">
    <property type="entry name" value="Mutator"/>
    <property type="match status" value="1"/>
</dbReference>
<dbReference type="AlphaFoldDB" id="A0A6J8BHX2"/>
<accession>A0A6J8BHX2</accession>
<proteinExistence type="predicted"/>
<dbReference type="InterPro" id="IPR049012">
    <property type="entry name" value="Mutator_transp_dom"/>
</dbReference>
<feature type="domain" description="Mutator-like transposase" evidence="1">
    <location>
        <begin position="54"/>
        <end position="182"/>
    </location>
</feature>